<gene>
    <name evidence="8" type="ORF">FOZG_10420</name>
</gene>
<dbReference type="GO" id="GO:0022857">
    <property type="term" value="F:transmembrane transporter activity"/>
    <property type="evidence" value="ECO:0007669"/>
    <property type="project" value="InterPro"/>
</dbReference>
<dbReference type="PROSITE" id="PS50850">
    <property type="entry name" value="MFS"/>
    <property type="match status" value="1"/>
</dbReference>
<feature type="transmembrane region" description="Helical" evidence="6">
    <location>
        <begin position="131"/>
        <end position="148"/>
    </location>
</feature>
<accession>W9JWD3</accession>
<keyword evidence="4 6" id="KW-0472">Membrane</keyword>
<dbReference type="InterPro" id="IPR011701">
    <property type="entry name" value="MFS"/>
</dbReference>
<protein>
    <recommendedName>
        <fullName evidence="7">Major facilitator superfamily (MFS) profile domain-containing protein</fullName>
    </recommendedName>
</protein>
<reference evidence="8" key="1">
    <citation type="submission" date="2011-06" db="EMBL/GenBank/DDBJ databases">
        <title>The Genome Sequence of Fusarium oxysporum Fo47.</title>
        <authorList>
            <consortium name="The Broad Institute Genome Sequencing Platform"/>
            <person name="Ma L.-J."/>
            <person name="Gale L.R."/>
            <person name="Schwartz D.C."/>
            <person name="Zhou S."/>
            <person name="Corby-Kistler H."/>
            <person name="Young S.K."/>
            <person name="Zeng Q."/>
            <person name="Gargeya S."/>
            <person name="Fitzgerald M."/>
            <person name="Haas B."/>
            <person name="Abouelleil A."/>
            <person name="Alvarado L."/>
            <person name="Arachchi H.M."/>
            <person name="Berlin A."/>
            <person name="Brown A."/>
            <person name="Chapman S.B."/>
            <person name="Chen Z."/>
            <person name="Dunbar C."/>
            <person name="Freedman E."/>
            <person name="Gearin G."/>
            <person name="Gellesch M."/>
            <person name="Goldberg J."/>
            <person name="Griggs A."/>
            <person name="Gujja S."/>
            <person name="Heiman D."/>
            <person name="Howarth C."/>
            <person name="Larson L."/>
            <person name="Lui A."/>
            <person name="MacDonald P.J.P."/>
            <person name="Mehta T."/>
            <person name="Montmayeur A."/>
            <person name="Murphy C."/>
            <person name="Neiman D."/>
            <person name="Pearson M."/>
            <person name="Priest M."/>
            <person name="Roberts A."/>
            <person name="Saif S."/>
            <person name="Shea T."/>
            <person name="Shenoy N."/>
            <person name="Sisk P."/>
            <person name="Stolte C."/>
            <person name="Sykes S."/>
            <person name="Wortman J."/>
            <person name="Nusbaum C."/>
            <person name="Birren B."/>
        </authorList>
    </citation>
    <scope>NUCLEOTIDE SEQUENCE [LARGE SCALE GENOMIC DNA]</scope>
    <source>
        <strain evidence="8">Fo47</strain>
    </source>
</reference>
<dbReference type="HOGENOM" id="CLU_008455_13_6_1"/>
<evidence type="ECO:0000256" key="4">
    <source>
        <dbReference type="ARBA" id="ARBA00023136"/>
    </source>
</evidence>
<dbReference type="GO" id="GO:0005886">
    <property type="term" value="C:plasma membrane"/>
    <property type="evidence" value="ECO:0007669"/>
    <property type="project" value="TreeGrafter"/>
</dbReference>
<dbReference type="InterPro" id="IPR036259">
    <property type="entry name" value="MFS_trans_sf"/>
</dbReference>
<dbReference type="PANTHER" id="PTHR23502">
    <property type="entry name" value="MAJOR FACILITATOR SUPERFAMILY"/>
    <property type="match status" value="1"/>
</dbReference>
<feature type="transmembrane region" description="Helical" evidence="6">
    <location>
        <begin position="56"/>
        <end position="81"/>
    </location>
</feature>
<dbReference type="Gene3D" id="1.20.1250.20">
    <property type="entry name" value="MFS general substrate transporter like domains"/>
    <property type="match status" value="1"/>
</dbReference>
<sequence>MSVSPMMEKNNDAASFVHKETLGNVRLRDEGNNIILVPTPSNSPNDPLNWPKAYRYYIAGVVSLAIFLTNFVAAGPTVAMIDMATDYFGAGPDLPGSISKISYFITATTLLQGMGNLIWMPLVVKFGRRPIYVISFVLFTATTFWTGGASTYDSTLAARILMGFSSGAAECLAPLTISDIFFLHERGTIMAIYSAALSAGVGCGIVVSGLITINLHWRYIYWVSGALVGACTLLIILIFPETEYNREKMIVYTETETAPNASELGSQSLPSDKSRLHVYWKSLSLYSGTRTQESFSKLFVRPIILIILPPVLWATLIMAAAIGFLVAITSNYASAFSTLYNFKPWQSGLCFIASPIGALAGNFCGGYVSDRTADYFTKRNNGIRSPEMRLPAIAISLITGPLALVLYGISVADAYHWIVPTVGIGLLTFSVVQATNISLVYTIDAYRPIAGEIAVTQYAYKSAFGFLLSFYTNPWIDKSGYKAAFGAMAGIIGGIILLGAPIFIYGKRIRNTTWRWKVIRSLAHWEEDREVGE</sequence>
<keyword evidence="2 6" id="KW-0812">Transmembrane</keyword>
<feature type="transmembrane region" description="Helical" evidence="6">
    <location>
        <begin position="160"/>
        <end position="183"/>
    </location>
</feature>
<feature type="transmembrane region" description="Helical" evidence="6">
    <location>
        <begin position="483"/>
        <end position="505"/>
    </location>
</feature>
<feature type="transmembrane region" description="Helical" evidence="6">
    <location>
        <begin position="190"/>
        <end position="213"/>
    </location>
</feature>
<reference evidence="8" key="2">
    <citation type="submission" date="2012-06" db="EMBL/GenBank/DDBJ databases">
        <title>Annotation of the Genome Sequence of Fusarium oxysporum Fo47.</title>
        <authorList>
            <consortium name="The Broad Institute Genomics Platform"/>
            <person name="Ma L.-J."/>
            <person name="Corby-Kistler H."/>
            <person name="Broz K."/>
            <person name="Gale L.R."/>
            <person name="Jonkers W."/>
            <person name="O'Donnell K."/>
            <person name="Ploetz R."/>
            <person name="Steinberg C."/>
            <person name="Schwartz D.C."/>
            <person name="VanEtten H."/>
            <person name="Zhou S."/>
            <person name="Young S.K."/>
            <person name="Zeng Q."/>
            <person name="Gargeya S."/>
            <person name="Fitzgerald M."/>
            <person name="Abouelleil A."/>
            <person name="Alvarado L."/>
            <person name="Chapman S.B."/>
            <person name="Gainer-Dewar J."/>
            <person name="Goldberg J."/>
            <person name="Griggs A."/>
            <person name="Gujja S."/>
            <person name="Hansen M."/>
            <person name="Howarth C."/>
            <person name="Imamovic A."/>
            <person name="Ireland A."/>
            <person name="Larimer J."/>
            <person name="McCowan C."/>
            <person name="Murphy C."/>
            <person name="Pearson M."/>
            <person name="Poon T.W."/>
            <person name="Priest M."/>
            <person name="Roberts A."/>
            <person name="Saif S."/>
            <person name="Shea T."/>
            <person name="Sykes S."/>
            <person name="Wortman J."/>
            <person name="Nusbaum C."/>
            <person name="Birren B."/>
        </authorList>
    </citation>
    <scope>NUCLEOTIDE SEQUENCE</scope>
    <source>
        <strain evidence="8">Fo47</strain>
    </source>
</reference>
<feature type="transmembrane region" description="Helical" evidence="6">
    <location>
        <begin position="219"/>
        <end position="239"/>
    </location>
</feature>
<dbReference type="Proteomes" id="UP000030766">
    <property type="component" value="Unassembled WGS sequence"/>
</dbReference>
<feature type="transmembrane region" description="Helical" evidence="6">
    <location>
        <begin position="303"/>
        <end position="328"/>
    </location>
</feature>
<evidence type="ECO:0000256" key="1">
    <source>
        <dbReference type="ARBA" id="ARBA00004141"/>
    </source>
</evidence>
<dbReference type="Pfam" id="PF07690">
    <property type="entry name" value="MFS_1"/>
    <property type="match status" value="1"/>
</dbReference>
<dbReference type="AlphaFoldDB" id="W9JWD3"/>
<feature type="transmembrane region" description="Helical" evidence="6">
    <location>
        <begin position="348"/>
        <end position="369"/>
    </location>
</feature>
<feature type="transmembrane region" description="Helical" evidence="6">
    <location>
        <begin position="453"/>
        <end position="471"/>
    </location>
</feature>
<dbReference type="InterPro" id="IPR020846">
    <property type="entry name" value="MFS_dom"/>
</dbReference>
<keyword evidence="5" id="KW-0325">Glycoprotein</keyword>
<feature type="domain" description="Major facilitator superfamily (MFS) profile" evidence="7">
    <location>
        <begin position="58"/>
        <end position="511"/>
    </location>
</feature>
<dbReference type="SUPFAM" id="SSF103473">
    <property type="entry name" value="MFS general substrate transporter"/>
    <property type="match status" value="1"/>
</dbReference>
<feature type="transmembrane region" description="Helical" evidence="6">
    <location>
        <begin position="415"/>
        <end position="441"/>
    </location>
</feature>
<organism evidence="8">
    <name type="scientific">Fusarium oxysporum Fo47</name>
    <dbReference type="NCBI Taxonomy" id="660027"/>
    <lineage>
        <taxon>Eukaryota</taxon>
        <taxon>Fungi</taxon>
        <taxon>Dikarya</taxon>
        <taxon>Ascomycota</taxon>
        <taxon>Pezizomycotina</taxon>
        <taxon>Sordariomycetes</taxon>
        <taxon>Hypocreomycetidae</taxon>
        <taxon>Hypocreales</taxon>
        <taxon>Nectriaceae</taxon>
        <taxon>Fusarium</taxon>
        <taxon>Fusarium oxysporum species complex</taxon>
    </lineage>
</organism>
<evidence type="ECO:0000313" key="8">
    <source>
        <dbReference type="EMBL" id="EWZ36412.1"/>
    </source>
</evidence>
<feature type="transmembrane region" description="Helical" evidence="6">
    <location>
        <begin position="390"/>
        <end position="409"/>
    </location>
</feature>
<comment type="subcellular location">
    <subcellularLocation>
        <location evidence="1">Membrane</location>
        <topology evidence="1">Multi-pass membrane protein</topology>
    </subcellularLocation>
</comment>
<keyword evidence="3 6" id="KW-1133">Transmembrane helix</keyword>
<dbReference type="EMBL" id="JH717902">
    <property type="protein sequence ID" value="EWZ36412.1"/>
    <property type="molecule type" value="Genomic_DNA"/>
</dbReference>
<dbReference type="PANTHER" id="PTHR23502:SF34">
    <property type="entry name" value="PROTEIN HOL1"/>
    <property type="match status" value="1"/>
</dbReference>
<evidence type="ECO:0000256" key="6">
    <source>
        <dbReference type="SAM" id="Phobius"/>
    </source>
</evidence>
<evidence type="ECO:0000256" key="3">
    <source>
        <dbReference type="ARBA" id="ARBA00022989"/>
    </source>
</evidence>
<dbReference type="VEuPathDB" id="FungiDB:FOZG_10420"/>
<proteinExistence type="predicted"/>
<name>W9JWD3_FUSOX</name>
<evidence type="ECO:0000256" key="5">
    <source>
        <dbReference type="ARBA" id="ARBA00023180"/>
    </source>
</evidence>
<evidence type="ECO:0000259" key="7">
    <source>
        <dbReference type="PROSITE" id="PS50850"/>
    </source>
</evidence>
<feature type="transmembrane region" description="Helical" evidence="6">
    <location>
        <begin position="101"/>
        <end position="119"/>
    </location>
</feature>
<evidence type="ECO:0000256" key="2">
    <source>
        <dbReference type="ARBA" id="ARBA00022692"/>
    </source>
</evidence>